<comment type="caution">
    <text evidence="9">The sequence shown here is derived from an EMBL/GenBank/DDBJ whole genome shotgun (WGS) entry which is preliminary data.</text>
</comment>
<evidence type="ECO:0000259" key="8">
    <source>
        <dbReference type="Pfam" id="PF01850"/>
    </source>
</evidence>
<keyword evidence="10" id="KW-1185">Reference proteome</keyword>
<dbReference type="Gene3D" id="3.40.50.1010">
    <property type="entry name" value="5'-nuclease"/>
    <property type="match status" value="1"/>
</dbReference>
<reference evidence="9 10" key="1">
    <citation type="journal article" date="2019" name="J Genomics">
        <title>The Draft Genome of a Hydrogen-producing Cyanobacterium, Arthrospira platensis NIES-46.</title>
        <authorList>
            <person name="Suzuki S."/>
            <person name="Yamaguchi H."/>
            <person name="Kawachi M."/>
        </authorList>
    </citation>
    <scope>NUCLEOTIDE SEQUENCE [LARGE SCALE GENOMIC DNA]</scope>
    <source>
        <strain evidence="9 10">NIES-46</strain>
    </source>
</reference>
<comment type="cofactor">
    <cofactor evidence="1">
        <name>Mg(2+)</name>
        <dbReference type="ChEBI" id="CHEBI:18420"/>
    </cofactor>
</comment>
<evidence type="ECO:0000256" key="6">
    <source>
        <dbReference type="ARBA" id="ARBA00022842"/>
    </source>
</evidence>
<name>A0A5M3TAN4_LIMPL</name>
<keyword evidence="3" id="KW-0540">Nuclease</keyword>
<dbReference type="Pfam" id="PF01850">
    <property type="entry name" value="PIN"/>
    <property type="match status" value="1"/>
</dbReference>
<dbReference type="GeneID" id="301684564"/>
<comment type="similarity">
    <text evidence="7">Belongs to the PINc/VapC protein family.</text>
</comment>
<evidence type="ECO:0000256" key="1">
    <source>
        <dbReference type="ARBA" id="ARBA00001946"/>
    </source>
</evidence>
<evidence type="ECO:0000256" key="3">
    <source>
        <dbReference type="ARBA" id="ARBA00022722"/>
    </source>
</evidence>
<evidence type="ECO:0000256" key="7">
    <source>
        <dbReference type="ARBA" id="ARBA00038093"/>
    </source>
</evidence>
<dbReference type="RefSeq" id="WP_006617884.1">
    <property type="nucleotide sequence ID" value="NZ_BIMW01000146.1"/>
</dbReference>
<dbReference type="InterPro" id="IPR029060">
    <property type="entry name" value="PIN-like_dom_sf"/>
</dbReference>
<keyword evidence="4" id="KW-0479">Metal-binding</keyword>
<evidence type="ECO:0000256" key="4">
    <source>
        <dbReference type="ARBA" id="ARBA00022723"/>
    </source>
</evidence>
<feature type="domain" description="PIN" evidence="8">
    <location>
        <begin position="5"/>
        <end position="120"/>
    </location>
</feature>
<dbReference type="CDD" id="cd18738">
    <property type="entry name" value="PIN_VapC4-5_FitB-like"/>
    <property type="match status" value="1"/>
</dbReference>
<accession>A0A5M3TAN4</accession>
<gene>
    <name evidence="9" type="ORF">NIES46_37880</name>
</gene>
<keyword evidence="6" id="KW-0460">Magnesium</keyword>
<dbReference type="PANTHER" id="PTHR33653">
    <property type="entry name" value="RIBONUCLEASE VAPC2"/>
    <property type="match status" value="1"/>
</dbReference>
<dbReference type="InterPro" id="IPR050556">
    <property type="entry name" value="Type_II_TA_system_RNase"/>
</dbReference>
<organism evidence="9 10">
    <name type="scientific">Limnospira platensis NIES-46</name>
    <dbReference type="NCBI Taxonomy" id="1236695"/>
    <lineage>
        <taxon>Bacteria</taxon>
        <taxon>Bacillati</taxon>
        <taxon>Cyanobacteriota</taxon>
        <taxon>Cyanophyceae</taxon>
        <taxon>Oscillatoriophycideae</taxon>
        <taxon>Oscillatoriales</taxon>
        <taxon>Sirenicapillariaceae</taxon>
        <taxon>Limnospira</taxon>
    </lineage>
</organism>
<dbReference type="InterPro" id="IPR002716">
    <property type="entry name" value="PIN_dom"/>
</dbReference>
<evidence type="ECO:0000313" key="10">
    <source>
        <dbReference type="Proteomes" id="UP000326169"/>
    </source>
</evidence>
<evidence type="ECO:0000256" key="5">
    <source>
        <dbReference type="ARBA" id="ARBA00022801"/>
    </source>
</evidence>
<keyword evidence="5" id="KW-0378">Hydrolase</keyword>
<dbReference type="EMBL" id="BIMW01000146">
    <property type="protein sequence ID" value="GCE95722.1"/>
    <property type="molecule type" value="Genomic_DNA"/>
</dbReference>
<dbReference type="SUPFAM" id="SSF88723">
    <property type="entry name" value="PIN domain-like"/>
    <property type="match status" value="1"/>
</dbReference>
<keyword evidence="2" id="KW-1277">Toxin-antitoxin system</keyword>
<protein>
    <recommendedName>
        <fullName evidence="8">PIN domain-containing protein</fullName>
    </recommendedName>
</protein>
<sequence>MPNKYLLDTNILIYYFNNQPEVQDVFEEIDIRQAEGFYCPITWIELLCYPGLTEEQANEMREFLRLINCVSLTEAVLDTAAIIRRTYRLKLADGVIAACALVTGCILVTRNVDDFKRIDGLSLWNPFDN</sequence>
<proteinExistence type="inferred from homology"/>
<evidence type="ECO:0000256" key="2">
    <source>
        <dbReference type="ARBA" id="ARBA00022649"/>
    </source>
</evidence>
<dbReference type="Proteomes" id="UP000326169">
    <property type="component" value="Unassembled WGS sequence"/>
</dbReference>
<dbReference type="PANTHER" id="PTHR33653:SF1">
    <property type="entry name" value="RIBONUCLEASE VAPC2"/>
    <property type="match status" value="1"/>
</dbReference>
<evidence type="ECO:0000313" key="9">
    <source>
        <dbReference type="EMBL" id="GCE95722.1"/>
    </source>
</evidence>